<comment type="subcellular location">
    <subcellularLocation>
        <location evidence="1">Mitochondrion inner membrane</location>
    </subcellularLocation>
</comment>
<dbReference type="GO" id="GO:0006122">
    <property type="term" value="P:mitochondrial electron transport, ubiquinol to cytochrome c"/>
    <property type="evidence" value="ECO:0007669"/>
    <property type="project" value="TreeGrafter"/>
</dbReference>
<feature type="binding site" description="covalent" evidence="16">
    <location>
        <position position="269"/>
    </location>
    <ligand>
        <name>heme c</name>
        <dbReference type="ChEBI" id="CHEBI:61717"/>
    </ligand>
</feature>
<evidence type="ECO:0000313" key="20">
    <source>
        <dbReference type="Proteomes" id="UP001212841"/>
    </source>
</evidence>
<evidence type="ECO:0000256" key="7">
    <source>
        <dbReference type="ARBA" id="ARBA00022692"/>
    </source>
</evidence>
<keyword evidence="8 16" id="KW-0479">Metal-binding</keyword>
<keyword evidence="7 17" id="KW-0812">Transmembrane</keyword>
<dbReference type="AlphaFoldDB" id="A0AAD5SCF4"/>
<keyword evidence="13" id="KW-0496">Mitochondrion</keyword>
<dbReference type="GO" id="GO:0020037">
    <property type="term" value="F:heme binding"/>
    <property type="evidence" value="ECO:0007669"/>
    <property type="project" value="InterPro"/>
</dbReference>
<proteinExistence type="inferred from homology"/>
<dbReference type="InterPro" id="IPR002326">
    <property type="entry name" value="Cyt_c1"/>
</dbReference>
<dbReference type="PANTHER" id="PTHR10266">
    <property type="entry name" value="CYTOCHROME C1"/>
    <property type="match status" value="1"/>
</dbReference>
<comment type="cofactor">
    <cofactor evidence="16">
        <name>heme c</name>
        <dbReference type="ChEBI" id="CHEBI:61717"/>
    </cofactor>
    <text evidence="16">Binds 1 heme c group covalently per subunit.</text>
</comment>
<evidence type="ECO:0000256" key="10">
    <source>
        <dbReference type="ARBA" id="ARBA00022982"/>
    </source>
</evidence>
<dbReference type="Pfam" id="PF02167">
    <property type="entry name" value="Cytochrom_C1"/>
    <property type="match status" value="1"/>
</dbReference>
<keyword evidence="6" id="KW-0679">Respiratory chain</keyword>
<name>A0AAD5SCF4_9FUNG</name>
<reference evidence="19" key="1">
    <citation type="submission" date="2020-05" db="EMBL/GenBank/DDBJ databases">
        <title>Phylogenomic resolution of chytrid fungi.</title>
        <authorList>
            <person name="Stajich J.E."/>
            <person name="Amses K."/>
            <person name="Simmons R."/>
            <person name="Seto K."/>
            <person name="Myers J."/>
            <person name="Bonds A."/>
            <person name="Quandt C.A."/>
            <person name="Barry K."/>
            <person name="Liu P."/>
            <person name="Grigoriev I."/>
            <person name="Longcore J.E."/>
            <person name="James T.Y."/>
        </authorList>
    </citation>
    <scope>NUCLEOTIDE SEQUENCE</scope>
    <source>
        <strain evidence="19">JEL0318</strain>
    </source>
</reference>
<dbReference type="FunFam" id="1.20.5.100:FF:000003">
    <property type="entry name" value="Cytochrome c1, heme protein, mitochondrial"/>
    <property type="match status" value="1"/>
</dbReference>
<protein>
    <recommendedName>
        <fullName evidence="3">quinol--cytochrome-c reductase</fullName>
        <ecNumber evidence="3">7.1.1.8</ecNumber>
    </recommendedName>
</protein>
<evidence type="ECO:0000256" key="2">
    <source>
        <dbReference type="ARBA" id="ARBA00006488"/>
    </source>
</evidence>
<evidence type="ECO:0000256" key="17">
    <source>
        <dbReference type="SAM" id="Phobius"/>
    </source>
</evidence>
<evidence type="ECO:0000256" key="13">
    <source>
        <dbReference type="ARBA" id="ARBA00023128"/>
    </source>
</evidence>
<evidence type="ECO:0000256" key="8">
    <source>
        <dbReference type="ARBA" id="ARBA00022723"/>
    </source>
</evidence>
<keyword evidence="14 17" id="KW-0472">Membrane</keyword>
<keyword evidence="9" id="KW-0999">Mitochondrion inner membrane</keyword>
<sequence>MLSRLSTTTALRAASSLRPTLTSTPIRSLTTTPASSPFADRRAAVTWLAKAAAGSLVAGYTLSEYVFTDERLAPVNEAVYNVAQAVSKKAKEMGLEVKLPFLEAHAFSMPDHGLHPPHYPWDHYGWNKTFDHASLRRGFQVYKEVCSACHSMDYIHYRNLVGVTHTEAEAKALAAEYEYKDGPNDVGEYFMRPGKLTDAMPRPYPNEEAARAANGGAYPPDLSCISRARHGDENYIFSLLLGYCDPPAGINIREGLHYNPYFPGGAIAMARSIFDECVEYEDGTENNASQIAKDVSTFLGWASYPEHDERKKMGMKFLVMSGILMGFTVWWKRFRWSYIKSRKIVYKPSKVEQI</sequence>
<feature type="binding site" description="covalent" evidence="16">
    <location>
        <position position="149"/>
    </location>
    <ligand>
        <name>heme c</name>
        <dbReference type="ChEBI" id="CHEBI:61717"/>
    </ligand>
</feature>
<comment type="catalytic activity">
    <reaction evidence="15">
        <text>a quinol + 2 Fe(III)-[cytochrome c](out) = a quinone + 2 Fe(II)-[cytochrome c](out) + 2 H(+)(out)</text>
        <dbReference type="Rhea" id="RHEA:11484"/>
        <dbReference type="Rhea" id="RHEA-COMP:10350"/>
        <dbReference type="Rhea" id="RHEA-COMP:14399"/>
        <dbReference type="ChEBI" id="CHEBI:15378"/>
        <dbReference type="ChEBI" id="CHEBI:24646"/>
        <dbReference type="ChEBI" id="CHEBI:29033"/>
        <dbReference type="ChEBI" id="CHEBI:29034"/>
        <dbReference type="ChEBI" id="CHEBI:132124"/>
        <dbReference type="EC" id="7.1.1.8"/>
    </reaction>
</comment>
<dbReference type="SUPFAM" id="SSF81496">
    <property type="entry name" value="Cytochrome c1 subunit of cytochrome bc1 complex (Ubiquinol-cytochrome c reductase), transmembrane anchor"/>
    <property type="match status" value="1"/>
</dbReference>
<feature type="binding site" description="covalent" evidence="16">
    <location>
        <position position="146"/>
    </location>
    <ligand>
        <name>heme c</name>
        <dbReference type="ChEBI" id="CHEBI:61717"/>
    </ligand>
</feature>
<evidence type="ECO:0000256" key="16">
    <source>
        <dbReference type="PIRSR" id="PIRSR602326-1"/>
    </source>
</evidence>
<dbReference type="GO" id="GO:0046872">
    <property type="term" value="F:metal ion binding"/>
    <property type="evidence" value="ECO:0007669"/>
    <property type="project" value="UniProtKB-KW"/>
</dbReference>
<accession>A0AAD5SCF4</accession>
<feature type="binding site" description="covalent" evidence="16">
    <location>
        <position position="150"/>
    </location>
    <ligand>
        <name>heme c</name>
        <dbReference type="ChEBI" id="CHEBI:61717"/>
    </ligand>
</feature>
<dbReference type="Gene3D" id="1.20.5.100">
    <property type="entry name" value="Cytochrome c1, transmembrane anchor, C-terminal"/>
    <property type="match status" value="1"/>
</dbReference>
<dbReference type="GO" id="GO:0008121">
    <property type="term" value="F:quinol-cytochrome-c reductase activity"/>
    <property type="evidence" value="ECO:0007669"/>
    <property type="project" value="UniProtKB-EC"/>
</dbReference>
<dbReference type="Proteomes" id="UP001212841">
    <property type="component" value="Unassembled WGS sequence"/>
</dbReference>
<evidence type="ECO:0000256" key="1">
    <source>
        <dbReference type="ARBA" id="ARBA00004273"/>
    </source>
</evidence>
<organism evidence="19 20">
    <name type="scientific">Rhizophlyctis rosea</name>
    <dbReference type="NCBI Taxonomy" id="64517"/>
    <lineage>
        <taxon>Eukaryota</taxon>
        <taxon>Fungi</taxon>
        <taxon>Fungi incertae sedis</taxon>
        <taxon>Chytridiomycota</taxon>
        <taxon>Chytridiomycota incertae sedis</taxon>
        <taxon>Chytridiomycetes</taxon>
        <taxon>Rhizophlyctidales</taxon>
        <taxon>Rhizophlyctidaceae</taxon>
        <taxon>Rhizophlyctis</taxon>
    </lineage>
</organism>
<evidence type="ECO:0000256" key="3">
    <source>
        <dbReference type="ARBA" id="ARBA00012951"/>
    </source>
</evidence>
<gene>
    <name evidence="19" type="primary">CYT1</name>
    <name evidence="19" type="ORF">HK097_001376</name>
</gene>
<keyword evidence="5 16" id="KW-0349">Heme</keyword>
<comment type="similarity">
    <text evidence="2">Belongs to the cytochrome c family.</text>
</comment>
<evidence type="ECO:0000256" key="11">
    <source>
        <dbReference type="ARBA" id="ARBA00022989"/>
    </source>
</evidence>
<dbReference type="EC" id="7.1.1.8" evidence="3"/>
<evidence type="ECO:0000256" key="14">
    <source>
        <dbReference type="ARBA" id="ARBA00023136"/>
    </source>
</evidence>
<feature type="domain" description="Cytochrome c" evidence="18">
    <location>
        <begin position="133"/>
        <end position="223"/>
    </location>
</feature>
<dbReference type="InterPro" id="IPR009056">
    <property type="entry name" value="Cyt_c-like_dom"/>
</dbReference>
<evidence type="ECO:0000256" key="9">
    <source>
        <dbReference type="ARBA" id="ARBA00022792"/>
    </source>
</evidence>
<dbReference type="PANTHER" id="PTHR10266:SF3">
    <property type="entry name" value="CYTOCHROME C1, HEME PROTEIN, MITOCHONDRIAL"/>
    <property type="match status" value="1"/>
</dbReference>
<keyword evidence="11 17" id="KW-1133">Transmembrane helix</keyword>
<dbReference type="Gene3D" id="1.10.760.10">
    <property type="entry name" value="Cytochrome c-like domain"/>
    <property type="match status" value="1"/>
</dbReference>
<evidence type="ECO:0000256" key="4">
    <source>
        <dbReference type="ARBA" id="ARBA00022448"/>
    </source>
</evidence>
<evidence type="ECO:0000256" key="12">
    <source>
        <dbReference type="ARBA" id="ARBA00023004"/>
    </source>
</evidence>
<dbReference type="SUPFAM" id="SSF46626">
    <property type="entry name" value="Cytochrome c"/>
    <property type="match status" value="1"/>
</dbReference>
<feature type="transmembrane region" description="Helical" evidence="17">
    <location>
        <begin position="313"/>
        <end position="331"/>
    </location>
</feature>
<dbReference type="PROSITE" id="PS51007">
    <property type="entry name" value="CYTC"/>
    <property type="match status" value="1"/>
</dbReference>
<evidence type="ECO:0000256" key="6">
    <source>
        <dbReference type="ARBA" id="ARBA00022660"/>
    </source>
</evidence>
<evidence type="ECO:0000256" key="15">
    <source>
        <dbReference type="ARBA" id="ARBA00029351"/>
    </source>
</evidence>
<dbReference type="FunFam" id="1.10.760.10:FF:000002">
    <property type="entry name" value="Cytochrome c1, heme protein"/>
    <property type="match status" value="1"/>
</dbReference>
<evidence type="ECO:0000313" key="19">
    <source>
        <dbReference type="EMBL" id="KAJ3044763.1"/>
    </source>
</evidence>
<keyword evidence="4" id="KW-0813">Transport</keyword>
<evidence type="ECO:0000259" key="18">
    <source>
        <dbReference type="PROSITE" id="PS51007"/>
    </source>
</evidence>
<dbReference type="EMBL" id="JADGJD010001271">
    <property type="protein sequence ID" value="KAJ3044763.1"/>
    <property type="molecule type" value="Genomic_DNA"/>
</dbReference>
<evidence type="ECO:0000256" key="5">
    <source>
        <dbReference type="ARBA" id="ARBA00022617"/>
    </source>
</evidence>
<keyword evidence="12 16" id="KW-0408">Iron</keyword>
<dbReference type="InterPro" id="IPR021157">
    <property type="entry name" value="Cyt_c1_TM_anchor_C"/>
</dbReference>
<keyword evidence="20" id="KW-1185">Reference proteome</keyword>
<keyword evidence="10" id="KW-0249">Electron transport</keyword>
<comment type="caution">
    <text evidence="19">The sequence shown here is derived from an EMBL/GenBank/DDBJ whole genome shotgun (WGS) entry which is preliminary data.</text>
</comment>
<dbReference type="InterPro" id="IPR036909">
    <property type="entry name" value="Cyt_c-like_dom_sf"/>
</dbReference>
<dbReference type="GO" id="GO:0005743">
    <property type="term" value="C:mitochondrial inner membrane"/>
    <property type="evidence" value="ECO:0007669"/>
    <property type="project" value="UniProtKB-SubCell"/>
</dbReference>
<dbReference type="PRINTS" id="PR00603">
    <property type="entry name" value="CYTOCHROMEC1"/>
</dbReference>